<proteinExistence type="predicted"/>
<gene>
    <name evidence="1" type="ORF">PHAECO_LOCUS11171</name>
</gene>
<keyword evidence="2" id="KW-1185">Reference proteome</keyword>
<dbReference type="OrthoDB" id="6739524at2759"/>
<evidence type="ECO:0000313" key="2">
    <source>
        <dbReference type="Proteomes" id="UP001153737"/>
    </source>
</evidence>
<sequence length="113" mass="12664">MERDDDDGIGYVRESHYLKSPSLDRQQAIALLQVPRGEGREGSISSSVSDLDVPIYSSENLTTSSKREPQGVSQRLKQLDVICPPLVIESQAKNPIDDFIIVPHVFWLNSRID</sequence>
<reference evidence="1" key="2">
    <citation type="submission" date="2022-10" db="EMBL/GenBank/DDBJ databases">
        <authorList>
            <consortium name="ENA_rothamsted_submissions"/>
            <consortium name="culmorum"/>
            <person name="King R."/>
        </authorList>
    </citation>
    <scope>NUCLEOTIDE SEQUENCE</scope>
</reference>
<dbReference type="AlphaFoldDB" id="A0A9N9SL03"/>
<reference evidence="1" key="1">
    <citation type="submission" date="2022-01" db="EMBL/GenBank/DDBJ databases">
        <authorList>
            <person name="King R."/>
        </authorList>
    </citation>
    <scope>NUCLEOTIDE SEQUENCE</scope>
</reference>
<protein>
    <submittedName>
        <fullName evidence="1">Uncharacterized protein</fullName>
    </submittedName>
</protein>
<dbReference type="Proteomes" id="UP001153737">
    <property type="component" value="Chromosome 7"/>
</dbReference>
<name>A0A9N9SL03_PHACE</name>
<organism evidence="1 2">
    <name type="scientific">Phaedon cochleariae</name>
    <name type="common">Mustard beetle</name>
    <dbReference type="NCBI Taxonomy" id="80249"/>
    <lineage>
        <taxon>Eukaryota</taxon>
        <taxon>Metazoa</taxon>
        <taxon>Ecdysozoa</taxon>
        <taxon>Arthropoda</taxon>
        <taxon>Hexapoda</taxon>
        <taxon>Insecta</taxon>
        <taxon>Pterygota</taxon>
        <taxon>Neoptera</taxon>
        <taxon>Endopterygota</taxon>
        <taxon>Coleoptera</taxon>
        <taxon>Polyphaga</taxon>
        <taxon>Cucujiformia</taxon>
        <taxon>Chrysomeloidea</taxon>
        <taxon>Chrysomelidae</taxon>
        <taxon>Chrysomelinae</taxon>
        <taxon>Chrysomelini</taxon>
        <taxon>Phaedon</taxon>
    </lineage>
</organism>
<evidence type="ECO:0000313" key="1">
    <source>
        <dbReference type="EMBL" id="CAG9823643.1"/>
    </source>
</evidence>
<dbReference type="EMBL" id="OU896713">
    <property type="protein sequence ID" value="CAG9823643.1"/>
    <property type="molecule type" value="Genomic_DNA"/>
</dbReference>
<accession>A0A9N9SL03</accession>